<reference evidence="2" key="1">
    <citation type="journal article" date="2015" name="Nature">
        <title>Complex archaea that bridge the gap between prokaryotes and eukaryotes.</title>
        <authorList>
            <person name="Spang A."/>
            <person name="Saw J.H."/>
            <person name="Jorgensen S.L."/>
            <person name="Zaremba-Niedzwiedzka K."/>
            <person name="Martijn J."/>
            <person name="Lind A.E."/>
            <person name="van Eijk R."/>
            <person name="Schleper C."/>
            <person name="Guy L."/>
            <person name="Ettema T.J."/>
        </authorList>
    </citation>
    <scope>NUCLEOTIDE SEQUENCE</scope>
</reference>
<name>A0A0F9N846_9ZZZZ</name>
<sequence>MQHDSDQLKKEDTILARVESLNKELDELRCRLDSHFARNLKPDTEQAQEKAQQSDNVLDEILATQAAGEAKLADIIRIISSEVLPKIS</sequence>
<accession>A0A0F9N846</accession>
<protein>
    <submittedName>
        <fullName evidence="2">Uncharacterized protein</fullName>
    </submittedName>
</protein>
<dbReference type="EMBL" id="LAZR01008617">
    <property type="protein sequence ID" value="KKM77617.1"/>
    <property type="molecule type" value="Genomic_DNA"/>
</dbReference>
<proteinExistence type="predicted"/>
<feature type="coiled-coil region" evidence="1">
    <location>
        <begin position="11"/>
        <end position="38"/>
    </location>
</feature>
<keyword evidence="1" id="KW-0175">Coiled coil</keyword>
<comment type="caution">
    <text evidence="2">The sequence shown here is derived from an EMBL/GenBank/DDBJ whole genome shotgun (WGS) entry which is preliminary data.</text>
</comment>
<dbReference type="AlphaFoldDB" id="A0A0F9N846"/>
<organism evidence="2">
    <name type="scientific">marine sediment metagenome</name>
    <dbReference type="NCBI Taxonomy" id="412755"/>
    <lineage>
        <taxon>unclassified sequences</taxon>
        <taxon>metagenomes</taxon>
        <taxon>ecological metagenomes</taxon>
    </lineage>
</organism>
<evidence type="ECO:0000256" key="1">
    <source>
        <dbReference type="SAM" id="Coils"/>
    </source>
</evidence>
<gene>
    <name evidence="2" type="ORF">LCGC14_1368330</name>
</gene>
<evidence type="ECO:0000313" key="2">
    <source>
        <dbReference type="EMBL" id="KKM77617.1"/>
    </source>
</evidence>